<protein>
    <submittedName>
        <fullName evidence="2">Uncharacterized protein</fullName>
    </submittedName>
</protein>
<keyword evidence="1" id="KW-0812">Transmembrane</keyword>
<reference evidence="2 3" key="1">
    <citation type="submission" date="2015-06" db="EMBL/GenBank/DDBJ databases">
        <title>Draft genome sequence of an Alphaproteobacteria species associated to the Mediterranean sponge Oscarella lobularis.</title>
        <authorList>
            <person name="Jourda C."/>
            <person name="Santini S."/>
            <person name="Claverie J.-M."/>
        </authorList>
    </citation>
    <scope>NUCLEOTIDE SEQUENCE [LARGE SCALE GENOMIC DNA]</scope>
    <source>
        <strain evidence="2">IGS</strain>
    </source>
</reference>
<organism evidence="2 3">
    <name type="scientific">Candidatus Rhodobacter oscarellae</name>
    <dbReference type="NCBI Taxonomy" id="1675527"/>
    <lineage>
        <taxon>Bacteria</taxon>
        <taxon>Pseudomonadati</taxon>
        <taxon>Pseudomonadota</taxon>
        <taxon>Alphaproteobacteria</taxon>
        <taxon>Rhodobacterales</taxon>
        <taxon>Rhodobacter group</taxon>
        <taxon>Rhodobacter</taxon>
    </lineage>
</organism>
<gene>
    <name evidence="2" type="ORF">AIOL_003829</name>
</gene>
<dbReference type="EMBL" id="LFTY01000002">
    <property type="protein sequence ID" value="KMW58848.1"/>
    <property type="molecule type" value="Genomic_DNA"/>
</dbReference>
<dbReference type="AlphaFoldDB" id="A0A0J9GZE3"/>
<dbReference type="STRING" id="1675527.AIOL_003829"/>
<accession>A0A0J9GZE3</accession>
<keyword evidence="1" id="KW-0472">Membrane</keyword>
<proteinExistence type="predicted"/>
<comment type="caution">
    <text evidence="2">The sequence shown here is derived from an EMBL/GenBank/DDBJ whole genome shotgun (WGS) entry which is preliminary data.</text>
</comment>
<evidence type="ECO:0000256" key="1">
    <source>
        <dbReference type="SAM" id="Phobius"/>
    </source>
</evidence>
<dbReference type="PATRIC" id="fig|1675527.3.peg.4015"/>
<feature type="transmembrane region" description="Helical" evidence="1">
    <location>
        <begin position="16"/>
        <end position="35"/>
    </location>
</feature>
<name>A0A0J9GZE3_9RHOB</name>
<sequence length="39" mass="4455">MPEAITFGVGKMSSTAFWLQAIAYTTFIIVILGQYRGWW</sequence>
<keyword evidence="1" id="KW-1133">Transmembrane helix</keyword>
<evidence type="ECO:0000313" key="2">
    <source>
        <dbReference type="EMBL" id="KMW58848.1"/>
    </source>
</evidence>
<evidence type="ECO:0000313" key="3">
    <source>
        <dbReference type="Proteomes" id="UP000037178"/>
    </source>
</evidence>
<keyword evidence="3" id="KW-1185">Reference proteome</keyword>
<dbReference type="Proteomes" id="UP000037178">
    <property type="component" value="Unassembled WGS sequence"/>
</dbReference>